<name>A0A3P8VJ65_CYNSE</name>
<feature type="transmembrane region" description="Helical" evidence="1">
    <location>
        <begin position="20"/>
        <end position="43"/>
    </location>
</feature>
<keyword evidence="1" id="KW-0472">Membrane</keyword>
<dbReference type="AlphaFoldDB" id="A0A3P8VJ65"/>
<organism evidence="2 3">
    <name type="scientific">Cynoglossus semilaevis</name>
    <name type="common">Tongue sole</name>
    <dbReference type="NCBI Taxonomy" id="244447"/>
    <lineage>
        <taxon>Eukaryota</taxon>
        <taxon>Metazoa</taxon>
        <taxon>Chordata</taxon>
        <taxon>Craniata</taxon>
        <taxon>Vertebrata</taxon>
        <taxon>Euteleostomi</taxon>
        <taxon>Actinopterygii</taxon>
        <taxon>Neopterygii</taxon>
        <taxon>Teleostei</taxon>
        <taxon>Neoteleostei</taxon>
        <taxon>Acanthomorphata</taxon>
        <taxon>Carangaria</taxon>
        <taxon>Pleuronectiformes</taxon>
        <taxon>Pleuronectoidei</taxon>
        <taxon>Cynoglossidae</taxon>
        <taxon>Cynoglossinae</taxon>
        <taxon>Cynoglossus</taxon>
    </lineage>
</organism>
<keyword evidence="3" id="KW-1185">Reference proteome</keyword>
<sequence length="72" mass="8429">MRVEVPLSQNKKNKTNENDIWTVVLINLIIFVNCLSVLLLYSLKRPNLSRTPEKSFRYLFVNTIDCSIFVIL</sequence>
<proteinExistence type="predicted"/>
<evidence type="ECO:0000256" key="1">
    <source>
        <dbReference type="SAM" id="Phobius"/>
    </source>
</evidence>
<keyword evidence="1" id="KW-0812">Transmembrane</keyword>
<evidence type="ECO:0000313" key="2">
    <source>
        <dbReference type="Ensembl" id="ENSCSEP00000014304.1"/>
    </source>
</evidence>
<keyword evidence="1" id="KW-1133">Transmembrane helix</keyword>
<reference evidence="2" key="2">
    <citation type="submission" date="2025-08" db="UniProtKB">
        <authorList>
            <consortium name="Ensembl"/>
        </authorList>
    </citation>
    <scope>IDENTIFICATION</scope>
</reference>
<dbReference type="Ensembl" id="ENSCSET00000014473.1">
    <property type="protein sequence ID" value="ENSCSEP00000014304.1"/>
    <property type="gene ID" value="ENSCSEG00000009202.1"/>
</dbReference>
<reference evidence="2 3" key="1">
    <citation type="journal article" date="2014" name="Nat. Genet.">
        <title>Whole-genome sequence of a flatfish provides insights into ZW sex chromosome evolution and adaptation to a benthic lifestyle.</title>
        <authorList>
            <person name="Chen S."/>
            <person name="Zhang G."/>
            <person name="Shao C."/>
            <person name="Huang Q."/>
            <person name="Liu G."/>
            <person name="Zhang P."/>
            <person name="Song W."/>
            <person name="An N."/>
            <person name="Chalopin D."/>
            <person name="Volff J.N."/>
            <person name="Hong Y."/>
            <person name="Li Q."/>
            <person name="Sha Z."/>
            <person name="Zhou H."/>
            <person name="Xie M."/>
            <person name="Yu Q."/>
            <person name="Liu Y."/>
            <person name="Xiang H."/>
            <person name="Wang N."/>
            <person name="Wu K."/>
            <person name="Yang C."/>
            <person name="Zhou Q."/>
            <person name="Liao X."/>
            <person name="Yang L."/>
            <person name="Hu Q."/>
            <person name="Zhang J."/>
            <person name="Meng L."/>
            <person name="Jin L."/>
            <person name="Tian Y."/>
            <person name="Lian J."/>
            <person name="Yang J."/>
            <person name="Miao G."/>
            <person name="Liu S."/>
            <person name="Liang Z."/>
            <person name="Yan F."/>
            <person name="Li Y."/>
            <person name="Sun B."/>
            <person name="Zhang H."/>
            <person name="Zhang J."/>
            <person name="Zhu Y."/>
            <person name="Du M."/>
            <person name="Zhao Y."/>
            <person name="Schartl M."/>
            <person name="Tang Q."/>
            <person name="Wang J."/>
        </authorList>
    </citation>
    <scope>NUCLEOTIDE SEQUENCE</scope>
</reference>
<protein>
    <submittedName>
        <fullName evidence="2">Uncharacterized protein</fullName>
    </submittedName>
</protein>
<reference evidence="2" key="3">
    <citation type="submission" date="2025-09" db="UniProtKB">
        <authorList>
            <consortium name="Ensembl"/>
        </authorList>
    </citation>
    <scope>IDENTIFICATION</scope>
</reference>
<evidence type="ECO:0000313" key="3">
    <source>
        <dbReference type="Proteomes" id="UP000265120"/>
    </source>
</evidence>
<dbReference type="InParanoid" id="A0A3P8VJ65"/>
<accession>A0A3P8VJ65</accession>
<dbReference type="Proteomes" id="UP000265120">
    <property type="component" value="Chromosome W"/>
</dbReference>